<dbReference type="AlphaFoldDB" id="A0A336UYS0"/>
<accession>A0A336UYS0</accession>
<protein>
    <submittedName>
        <fullName evidence="1">Uncharacterized protein</fullName>
    </submittedName>
</protein>
<dbReference type="Proteomes" id="UP000245919">
    <property type="component" value="Chromosome"/>
</dbReference>
<organism evidence="1 2">
    <name type="scientific">Lactococcus lactis subsp. lactis</name>
    <name type="common">Streptococcus lactis</name>
    <dbReference type="NCBI Taxonomy" id="1360"/>
    <lineage>
        <taxon>Bacteria</taxon>
        <taxon>Bacillati</taxon>
        <taxon>Bacillota</taxon>
        <taxon>Bacilli</taxon>
        <taxon>Lactobacillales</taxon>
        <taxon>Streptococcaceae</taxon>
        <taxon>Lactococcus</taxon>
    </lineage>
</organism>
<gene>
    <name evidence="1" type="ORF">LL14B4_01305</name>
</gene>
<sequence length="98" mass="10923">MDLTFAKPTLIGKKITVDKTTETVAQNGAVSGYTKYLASSETQPQGFELRVPNGKGAKPKRRQEVKLTDAKVAYVRNRTPKGKYAQEYVIYAEKLELV</sequence>
<proteinExistence type="predicted"/>
<dbReference type="GeneID" id="89632428"/>
<dbReference type="RefSeq" id="WP_109990611.1">
    <property type="nucleotide sequence ID" value="NZ_CP028160.1"/>
</dbReference>
<evidence type="ECO:0000313" key="1">
    <source>
        <dbReference type="EMBL" id="AWN64897.1"/>
    </source>
</evidence>
<dbReference type="EMBL" id="CP028160">
    <property type="protein sequence ID" value="AWN64897.1"/>
    <property type="molecule type" value="Genomic_DNA"/>
</dbReference>
<reference evidence="1 2" key="1">
    <citation type="submission" date="2018-03" db="EMBL/GenBank/DDBJ databases">
        <title>Genome sequence of Lactococcus lactis strain 14B4 from almond drupe.</title>
        <authorList>
            <person name="Tran T.D."/>
            <person name="McGarvey J.A."/>
            <person name="Huynh S."/>
            <person name="Parker C.T."/>
        </authorList>
    </citation>
    <scope>NUCLEOTIDE SEQUENCE [LARGE SCALE GENOMIC DNA]</scope>
    <source>
        <strain evidence="1 2">14B4</strain>
    </source>
</reference>
<evidence type="ECO:0000313" key="2">
    <source>
        <dbReference type="Proteomes" id="UP000245919"/>
    </source>
</evidence>
<name>A0A336UYS0_LACLL</name>